<dbReference type="PANTHER" id="PTHR43818:SF5">
    <property type="entry name" value="OXIDOREDUCTASE FAMILY PROTEIN"/>
    <property type="match status" value="1"/>
</dbReference>
<name>A0A4R1L5U3_9BACT</name>
<gene>
    <name evidence="3" type="ORF">C7378_1087</name>
</gene>
<evidence type="ECO:0000259" key="2">
    <source>
        <dbReference type="Pfam" id="PF22725"/>
    </source>
</evidence>
<evidence type="ECO:0000313" key="3">
    <source>
        <dbReference type="EMBL" id="TCK73474.1"/>
    </source>
</evidence>
<dbReference type="OrthoDB" id="106459at2"/>
<keyword evidence="4" id="KW-1185">Reference proteome</keyword>
<dbReference type="GO" id="GO:0000166">
    <property type="term" value="F:nucleotide binding"/>
    <property type="evidence" value="ECO:0007669"/>
    <property type="project" value="InterPro"/>
</dbReference>
<dbReference type="RefSeq" id="WP_131993022.1">
    <property type="nucleotide sequence ID" value="NZ_SMGK01000002.1"/>
</dbReference>
<evidence type="ECO:0000313" key="4">
    <source>
        <dbReference type="Proteomes" id="UP000295210"/>
    </source>
</evidence>
<proteinExistence type="predicted"/>
<dbReference type="PANTHER" id="PTHR43818">
    <property type="entry name" value="BCDNA.GH03377"/>
    <property type="match status" value="1"/>
</dbReference>
<dbReference type="Gene3D" id="3.30.360.10">
    <property type="entry name" value="Dihydrodipicolinate Reductase, domain 2"/>
    <property type="match status" value="1"/>
</dbReference>
<dbReference type="Gene3D" id="3.40.50.720">
    <property type="entry name" value="NAD(P)-binding Rossmann-like Domain"/>
    <property type="match status" value="1"/>
</dbReference>
<dbReference type="SUPFAM" id="SSF51735">
    <property type="entry name" value="NAD(P)-binding Rossmann-fold domains"/>
    <property type="match status" value="1"/>
</dbReference>
<dbReference type="InterPro" id="IPR050463">
    <property type="entry name" value="Gfo/Idh/MocA_oxidrdct_glycsds"/>
</dbReference>
<feature type="domain" description="Gfo/Idh/MocA-like oxidoreductase N-terminal" evidence="1">
    <location>
        <begin position="47"/>
        <end position="165"/>
    </location>
</feature>
<dbReference type="InterPro" id="IPR000683">
    <property type="entry name" value="Gfo/Idh/MocA-like_OxRdtase_N"/>
</dbReference>
<dbReference type="EMBL" id="SMGK01000002">
    <property type="protein sequence ID" value="TCK73474.1"/>
    <property type="molecule type" value="Genomic_DNA"/>
</dbReference>
<reference evidence="3 4" key="1">
    <citation type="submission" date="2019-03" db="EMBL/GenBank/DDBJ databases">
        <title>Genomic Encyclopedia of Type Strains, Phase IV (KMG-IV): sequencing the most valuable type-strain genomes for metagenomic binning, comparative biology and taxonomic classification.</title>
        <authorList>
            <person name="Goeker M."/>
        </authorList>
    </citation>
    <scope>NUCLEOTIDE SEQUENCE [LARGE SCALE GENOMIC DNA]</scope>
    <source>
        <strain evidence="3 4">DSM 103428</strain>
    </source>
</reference>
<evidence type="ECO:0000259" key="1">
    <source>
        <dbReference type="Pfam" id="PF01408"/>
    </source>
</evidence>
<dbReference type="Pfam" id="PF01408">
    <property type="entry name" value="GFO_IDH_MocA"/>
    <property type="match status" value="1"/>
</dbReference>
<dbReference type="InterPro" id="IPR055170">
    <property type="entry name" value="GFO_IDH_MocA-like_dom"/>
</dbReference>
<protein>
    <submittedName>
        <fullName evidence="3">Putative dehydrogenase</fullName>
    </submittedName>
</protein>
<dbReference type="AlphaFoldDB" id="A0A4R1L5U3"/>
<comment type="caution">
    <text evidence="3">The sequence shown here is derived from an EMBL/GenBank/DDBJ whole genome shotgun (WGS) entry which is preliminary data.</text>
</comment>
<dbReference type="Proteomes" id="UP000295210">
    <property type="component" value="Unassembled WGS sequence"/>
</dbReference>
<accession>A0A4R1L5U3</accession>
<dbReference type="InterPro" id="IPR006311">
    <property type="entry name" value="TAT_signal"/>
</dbReference>
<dbReference type="InterPro" id="IPR036291">
    <property type="entry name" value="NAD(P)-bd_dom_sf"/>
</dbReference>
<dbReference type="SUPFAM" id="SSF55347">
    <property type="entry name" value="Glyceraldehyde-3-phosphate dehydrogenase-like, C-terminal domain"/>
    <property type="match status" value="1"/>
</dbReference>
<sequence length="450" mass="49823">MNTLNRRSFLRGAGVTAAGSLMGANLHMFAATLPDQDRPMAKNDHLQIALIGAGGQGQSDTKVALQVPGIKLVAVADCYQGRLDHSKELWGQDVFTTRDYNEILARKDIDAVIIATPDHWHKQAAIDAMRAGKDVYCEKPMIHLYSDGPEIIETARTTNRIIQIGSQRVSSAVYAKAKELLAAGSIGQLNTVTARWDRNSAIGAWDYTVPLDADTQTCDWPRFLGTAPKIPFNAEHFFQWRKWKAYGSGVAGDLFVHLFSGTHFVTNTLGPTRAMATGGLRFWKDGRDVPDVMLALFDYPEGFNLSLRVNFVDGGEESEGLIFTGSEGTMEIAGNSVSVSRVPRQKAPGYTISTFTDAMQQRFLEQYRQKYPVVHPEGDPPLGYDKYVAAPGYSDSYDHFKNFFDSVRTRKPVVEDAVFGFRAAGAALLSNLSYERDNIVHWDPVKMKIV</sequence>
<organism evidence="3 4">
    <name type="scientific">Acidipila rosea</name>
    <dbReference type="NCBI Taxonomy" id="768535"/>
    <lineage>
        <taxon>Bacteria</taxon>
        <taxon>Pseudomonadati</taxon>
        <taxon>Acidobacteriota</taxon>
        <taxon>Terriglobia</taxon>
        <taxon>Terriglobales</taxon>
        <taxon>Acidobacteriaceae</taxon>
        <taxon>Acidipila</taxon>
    </lineage>
</organism>
<dbReference type="PROSITE" id="PS51318">
    <property type="entry name" value="TAT"/>
    <property type="match status" value="1"/>
</dbReference>
<dbReference type="Pfam" id="PF22725">
    <property type="entry name" value="GFO_IDH_MocA_C3"/>
    <property type="match status" value="1"/>
</dbReference>
<feature type="domain" description="GFO/IDH/MocA-like oxidoreductase" evidence="2">
    <location>
        <begin position="238"/>
        <end position="331"/>
    </location>
</feature>